<dbReference type="Proteomes" id="UP000467006">
    <property type="component" value="Chromosome"/>
</dbReference>
<evidence type="ECO:0000256" key="1">
    <source>
        <dbReference type="SAM" id="MobiDB-lite"/>
    </source>
</evidence>
<organism evidence="2 3">
    <name type="scientific">Mycolicibacterium duvalii</name>
    <dbReference type="NCBI Taxonomy" id="39688"/>
    <lineage>
        <taxon>Bacteria</taxon>
        <taxon>Bacillati</taxon>
        <taxon>Actinomycetota</taxon>
        <taxon>Actinomycetes</taxon>
        <taxon>Mycobacteriales</taxon>
        <taxon>Mycobacteriaceae</taxon>
        <taxon>Mycolicibacterium</taxon>
    </lineage>
</organism>
<keyword evidence="3" id="KW-1185">Reference proteome</keyword>
<sequence length="74" mass="7249">MVTTLGPTRSTRSAKPVADGAAGGGDALVVAAVEGGGAAEVGEFCCAFCPHPATVNTAIATTAIHPDFIGSDYK</sequence>
<dbReference type="KEGG" id="mdu:MDUV_46760"/>
<proteinExistence type="predicted"/>
<reference evidence="2 3" key="1">
    <citation type="journal article" date="2019" name="Emerg. Microbes Infect.">
        <title>Comprehensive subspecies identification of 175 nontuberculous mycobacteria species based on 7547 genomic profiles.</title>
        <authorList>
            <person name="Matsumoto Y."/>
            <person name="Kinjo T."/>
            <person name="Motooka D."/>
            <person name="Nabeya D."/>
            <person name="Jung N."/>
            <person name="Uechi K."/>
            <person name="Horii T."/>
            <person name="Iida T."/>
            <person name="Fujita J."/>
            <person name="Nakamura S."/>
        </authorList>
    </citation>
    <scope>NUCLEOTIDE SEQUENCE [LARGE SCALE GENOMIC DNA]</scope>
    <source>
        <strain evidence="2 3">JCM 6396</strain>
    </source>
</reference>
<feature type="region of interest" description="Disordered" evidence="1">
    <location>
        <begin position="1"/>
        <end position="23"/>
    </location>
</feature>
<gene>
    <name evidence="2" type="ORF">MDUV_46760</name>
</gene>
<dbReference type="EMBL" id="AP022563">
    <property type="protein sequence ID" value="BBX19816.1"/>
    <property type="molecule type" value="Genomic_DNA"/>
</dbReference>
<protein>
    <submittedName>
        <fullName evidence="2">Uncharacterized protein</fullName>
    </submittedName>
</protein>
<feature type="compositionally biased region" description="Polar residues" evidence="1">
    <location>
        <begin position="1"/>
        <end position="13"/>
    </location>
</feature>
<dbReference type="AlphaFoldDB" id="A0A7I7K6U0"/>
<evidence type="ECO:0000313" key="2">
    <source>
        <dbReference type="EMBL" id="BBX19816.1"/>
    </source>
</evidence>
<name>A0A7I7K6U0_9MYCO</name>
<accession>A0A7I7K6U0</accession>
<evidence type="ECO:0000313" key="3">
    <source>
        <dbReference type="Proteomes" id="UP000467006"/>
    </source>
</evidence>